<keyword evidence="6" id="KW-1185">Reference proteome</keyword>
<feature type="compositionally biased region" description="Low complexity" evidence="3">
    <location>
        <begin position="647"/>
        <end position="663"/>
    </location>
</feature>
<protein>
    <recommendedName>
        <fullName evidence="7">Galactose oxidase</fullName>
    </recommendedName>
</protein>
<dbReference type="InterPro" id="IPR006652">
    <property type="entry name" value="Kelch_1"/>
</dbReference>
<reference evidence="5" key="1">
    <citation type="journal article" date="2020" name="Fungal Divers.">
        <title>Resolving the Mortierellaceae phylogeny through synthesis of multi-gene phylogenetics and phylogenomics.</title>
        <authorList>
            <person name="Vandepol N."/>
            <person name="Liber J."/>
            <person name="Desiro A."/>
            <person name="Na H."/>
            <person name="Kennedy M."/>
            <person name="Barry K."/>
            <person name="Grigoriev I.V."/>
            <person name="Miller A.N."/>
            <person name="O'Donnell K."/>
            <person name="Stajich J.E."/>
            <person name="Bonito G."/>
        </authorList>
    </citation>
    <scope>NUCLEOTIDE SEQUENCE</scope>
    <source>
        <strain evidence="5">NRRL 28262</strain>
    </source>
</reference>
<feature type="compositionally biased region" description="Low complexity" evidence="3">
    <location>
        <begin position="393"/>
        <end position="405"/>
    </location>
</feature>
<dbReference type="Gene3D" id="2.120.10.80">
    <property type="entry name" value="Kelch-type beta propeller"/>
    <property type="match status" value="1"/>
</dbReference>
<organism evidence="5 6">
    <name type="scientific">Linnemannia exigua</name>
    <dbReference type="NCBI Taxonomy" id="604196"/>
    <lineage>
        <taxon>Eukaryota</taxon>
        <taxon>Fungi</taxon>
        <taxon>Fungi incertae sedis</taxon>
        <taxon>Mucoromycota</taxon>
        <taxon>Mortierellomycotina</taxon>
        <taxon>Mortierellomycetes</taxon>
        <taxon>Mortierellales</taxon>
        <taxon>Mortierellaceae</taxon>
        <taxon>Linnemannia</taxon>
    </lineage>
</organism>
<dbReference type="SMART" id="SM00612">
    <property type="entry name" value="Kelch"/>
    <property type="match status" value="3"/>
</dbReference>
<proteinExistence type="predicted"/>
<keyword evidence="1" id="KW-0880">Kelch repeat</keyword>
<evidence type="ECO:0000256" key="3">
    <source>
        <dbReference type="SAM" id="MobiDB-lite"/>
    </source>
</evidence>
<keyword evidence="4" id="KW-0472">Membrane</keyword>
<evidence type="ECO:0000256" key="2">
    <source>
        <dbReference type="ARBA" id="ARBA00022737"/>
    </source>
</evidence>
<feature type="compositionally biased region" description="Low complexity" evidence="3">
    <location>
        <begin position="562"/>
        <end position="591"/>
    </location>
</feature>
<keyword evidence="4" id="KW-0812">Transmembrane</keyword>
<evidence type="ECO:0008006" key="7">
    <source>
        <dbReference type="Google" id="ProtNLM"/>
    </source>
</evidence>
<keyword evidence="4" id="KW-1133">Transmembrane helix</keyword>
<feature type="compositionally biased region" description="Polar residues" evidence="3">
    <location>
        <begin position="669"/>
        <end position="678"/>
    </location>
</feature>
<feature type="region of interest" description="Disordered" evidence="3">
    <location>
        <begin position="553"/>
        <end position="724"/>
    </location>
</feature>
<name>A0AAD4DBN2_9FUNG</name>
<gene>
    <name evidence="5" type="ORF">BGZ95_010247</name>
</gene>
<dbReference type="SUPFAM" id="SSF117281">
    <property type="entry name" value="Kelch motif"/>
    <property type="match status" value="1"/>
</dbReference>
<evidence type="ECO:0000256" key="4">
    <source>
        <dbReference type="SAM" id="Phobius"/>
    </source>
</evidence>
<feature type="region of interest" description="Disordered" evidence="3">
    <location>
        <begin position="393"/>
        <end position="420"/>
    </location>
</feature>
<dbReference type="AlphaFoldDB" id="A0AAD4DBN2"/>
<dbReference type="PANTHER" id="PTHR46093:SF18">
    <property type="entry name" value="FIBRONECTIN TYPE-III DOMAIN-CONTAINING PROTEIN"/>
    <property type="match status" value="1"/>
</dbReference>
<evidence type="ECO:0000313" key="6">
    <source>
        <dbReference type="Proteomes" id="UP001194580"/>
    </source>
</evidence>
<feature type="compositionally biased region" description="Polar residues" evidence="3">
    <location>
        <begin position="592"/>
        <end position="635"/>
    </location>
</feature>
<sequence>MVPVKPEHGAGLGGGSKGYLLAIGGNPANPAAFWVAYDIDAGSWKNIPTAIPGAYVGLEGHTAVADPDTGLVYVVGGFYSNTTQNLLTVFDPKTATVVSSQPATDANNRTDVASVWSTKRKSVLTFGGSRAITAVYGFDLGSLQEYDPSSKIWKTMTTSGNVPTRRLDACVAASEDGSKIVLFGGSLDSNTYFDTIYVLDVVTGVWTQGASAPAYRTRMACGFKAGQFVIFGGSRGANRETTMHDNVPLIYNPDLNTWTIGYDPAGPTSEEGTAGGGGDGGKSNTAVIAGAAGGAVAVILAGVVAFFCLRKRRQRKDKEAMDSDARFVASVVDEDERQGLGYRFDPIAHHKKYMHANAVDNERDQYRPAPTYSEAGRGAGHMSAMDHYAAAAALQTPQSPSSSTSGAGGAGGVPPRIHSTYSDVYTHSTSENDYGMHMPTNHGGLLQPPLPSGSTSPIDPELYHQQQQQFQQPQHHDLRQQLLQQQQLYHSLGVASVSTPPTQPDTPMTPFTYSTTGATGYPSGGYEYNSVEAIAAAAAAGHVTGRAAPASALNEPYGAGGHPYQQQQQQGYPTATQPPQQHYQQQHLQQQKRSSANNPQAWTDSVYDTQSQIQSHAGSTPSQPAVTPMTTQFWMSSDYHPSDSGAQNQQQQPQLYNDNNINNNDHRMSTGTISTAVSGGSGRAPQGIIPQTPGMPPRSGGRNASMSSRPGGGVGDLGYVPPPS</sequence>
<accession>A0AAD4DBN2</accession>
<dbReference type="Pfam" id="PF24681">
    <property type="entry name" value="Kelch_KLHDC2_KLHL20_DRC7"/>
    <property type="match status" value="1"/>
</dbReference>
<dbReference type="EMBL" id="JAAAIL010000671">
    <property type="protein sequence ID" value="KAG0273963.1"/>
    <property type="molecule type" value="Genomic_DNA"/>
</dbReference>
<keyword evidence="2" id="KW-0677">Repeat</keyword>
<feature type="transmembrane region" description="Helical" evidence="4">
    <location>
        <begin position="287"/>
        <end position="309"/>
    </location>
</feature>
<evidence type="ECO:0000256" key="1">
    <source>
        <dbReference type="ARBA" id="ARBA00022441"/>
    </source>
</evidence>
<dbReference type="PANTHER" id="PTHR46093">
    <property type="entry name" value="ACYL-COA-BINDING DOMAIN-CONTAINING PROTEIN 5"/>
    <property type="match status" value="1"/>
</dbReference>
<evidence type="ECO:0000313" key="5">
    <source>
        <dbReference type="EMBL" id="KAG0273963.1"/>
    </source>
</evidence>
<dbReference type="Proteomes" id="UP001194580">
    <property type="component" value="Unassembled WGS sequence"/>
</dbReference>
<feature type="region of interest" description="Disordered" evidence="3">
    <location>
        <begin position="440"/>
        <end position="459"/>
    </location>
</feature>
<comment type="caution">
    <text evidence="5">The sequence shown here is derived from an EMBL/GenBank/DDBJ whole genome shotgun (WGS) entry which is preliminary data.</text>
</comment>
<dbReference type="InterPro" id="IPR015915">
    <property type="entry name" value="Kelch-typ_b-propeller"/>
</dbReference>